<organism evidence="1 2">
    <name type="scientific">Gossypium australe</name>
    <dbReference type="NCBI Taxonomy" id="47621"/>
    <lineage>
        <taxon>Eukaryota</taxon>
        <taxon>Viridiplantae</taxon>
        <taxon>Streptophyta</taxon>
        <taxon>Embryophyta</taxon>
        <taxon>Tracheophyta</taxon>
        <taxon>Spermatophyta</taxon>
        <taxon>Magnoliopsida</taxon>
        <taxon>eudicotyledons</taxon>
        <taxon>Gunneridae</taxon>
        <taxon>Pentapetalae</taxon>
        <taxon>rosids</taxon>
        <taxon>malvids</taxon>
        <taxon>Malvales</taxon>
        <taxon>Malvaceae</taxon>
        <taxon>Malvoideae</taxon>
        <taxon>Gossypium</taxon>
    </lineage>
</organism>
<evidence type="ECO:0000313" key="1">
    <source>
        <dbReference type="EMBL" id="KAA3482756.1"/>
    </source>
</evidence>
<comment type="caution">
    <text evidence="1">The sequence shown here is derived from an EMBL/GenBank/DDBJ whole genome shotgun (WGS) entry which is preliminary data.</text>
</comment>
<keyword evidence="2" id="KW-1185">Reference proteome</keyword>
<sequence>MVNPLVNAANLSDQFSNEKINANGSFCPKQIDGCLTRPIADSGDLLRAWIKPNNMVKLLLLFIVDLNSILSQGCISSSCLSQANFWPWSFFPKSSSLALRGFVDAAWGSCSDTRRYNIGFCTYLGDALISWKSKK</sequence>
<proteinExistence type="predicted"/>
<dbReference type="EMBL" id="SMMG02000002">
    <property type="protein sequence ID" value="KAA3482756.1"/>
    <property type="molecule type" value="Genomic_DNA"/>
</dbReference>
<dbReference type="OrthoDB" id="443140at2759"/>
<gene>
    <name evidence="1" type="ORF">EPI10_004979</name>
</gene>
<name>A0A5B6WNF1_9ROSI</name>
<protein>
    <submittedName>
        <fullName evidence="1">Copia protein</fullName>
    </submittedName>
</protein>
<reference evidence="2" key="1">
    <citation type="journal article" date="2019" name="Plant Biotechnol. J.">
        <title>Genome sequencing of the Australian wild diploid species Gossypium australe highlights disease resistance and delayed gland morphogenesis.</title>
        <authorList>
            <person name="Cai Y."/>
            <person name="Cai X."/>
            <person name="Wang Q."/>
            <person name="Wang P."/>
            <person name="Zhang Y."/>
            <person name="Cai C."/>
            <person name="Xu Y."/>
            <person name="Wang K."/>
            <person name="Zhou Z."/>
            <person name="Wang C."/>
            <person name="Geng S."/>
            <person name="Li B."/>
            <person name="Dong Q."/>
            <person name="Hou Y."/>
            <person name="Wang H."/>
            <person name="Ai P."/>
            <person name="Liu Z."/>
            <person name="Yi F."/>
            <person name="Sun M."/>
            <person name="An G."/>
            <person name="Cheng J."/>
            <person name="Zhang Y."/>
            <person name="Shi Q."/>
            <person name="Xie Y."/>
            <person name="Shi X."/>
            <person name="Chang Y."/>
            <person name="Huang F."/>
            <person name="Chen Y."/>
            <person name="Hong S."/>
            <person name="Mi L."/>
            <person name="Sun Q."/>
            <person name="Zhang L."/>
            <person name="Zhou B."/>
            <person name="Peng R."/>
            <person name="Zhang X."/>
            <person name="Liu F."/>
        </authorList>
    </citation>
    <scope>NUCLEOTIDE SEQUENCE [LARGE SCALE GENOMIC DNA]</scope>
    <source>
        <strain evidence="2">cv. PA1801</strain>
    </source>
</reference>
<accession>A0A5B6WNF1</accession>
<evidence type="ECO:0000313" key="2">
    <source>
        <dbReference type="Proteomes" id="UP000325315"/>
    </source>
</evidence>
<dbReference type="AlphaFoldDB" id="A0A5B6WNF1"/>
<dbReference type="Proteomes" id="UP000325315">
    <property type="component" value="Unassembled WGS sequence"/>
</dbReference>